<dbReference type="EMBL" id="JAPFFF010000041">
    <property type="protein sequence ID" value="KAK8841629.1"/>
    <property type="molecule type" value="Genomic_DNA"/>
</dbReference>
<evidence type="ECO:0000313" key="8">
    <source>
        <dbReference type="EMBL" id="KAK8841629.1"/>
    </source>
</evidence>
<keyword evidence="9" id="KW-1185">Reference proteome</keyword>
<evidence type="ECO:0000256" key="3">
    <source>
        <dbReference type="ARBA" id="ARBA00012485"/>
    </source>
</evidence>
<evidence type="ECO:0000256" key="6">
    <source>
        <dbReference type="PROSITE-ProRule" id="PRU00104"/>
    </source>
</evidence>
<organism evidence="8 9">
    <name type="scientific">Tritrichomonas musculus</name>
    <dbReference type="NCBI Taxonomy" id="1915356"/>
    <lineage>
        <taxon>Eukaryota</taxon>
        <taxon>Metamonada</taxon>
        <taxon>Parabasalia</taxon>
        <taxon>Tritrichomonadida</taxon>
        <taxon>Tritrichomonadidae</taxon>
        <taxon>Tritrichomonas</taxon>
    </lineage>
</organism>
<reference evidence="8 9" key="1">
    <citation type="submission" date="2024-04" db="EMBL/GenBank/DDBJ databases">
        <title>Tritrichomonas musculus Genome.</title>
        <authorList>
            <person name="Alves-Ferreira E."/>
            <person name="Grigg M."/>
            <person name="Lorenzi H."/>
            <person name="Galac M."/>
        </authorList>
    </citation>
    <scope>NUCLEOTIDE SEQUENCE [LARGE SCALE GENOMIC DNA]</scope>
    <source>
        <strain evidence="8 9">EAF2021</strain>
    </source>
</reference>
<dbReference type="SMART" id="SM00119">
    <property type="entry name" value="HECTc"/>
    <property type="match status" value="1"/>
</dbReference>
<comment type="caution">
    <text evidence="8">The sequence shown here is derived from an EMBL/GenBank/DDBJ whole genome shotgun (WGS) entry which is preliminary data.</text>
</comment>
<keyword evidence="5 6" id="KW-0833">Ubl conjugation pathway</keyword>
<dbReference type="Pfam" id="PF00632">
    <property type="entry name" value="HECT"/>
    <property type="match status" value="1"/>
</dbReference>
<protein>
    <recommendedName>
        <fullName evidence="3">HECT-type E3 ubiquitin transferase</fullName>
        <ecNumber evidence="3">2.3.2.26</ecNumber>
    </recommendedName>
</protein>
<dbReference type="SUPFAM" id="SSF56204">
    <property type="entry name" value="Hect, E3 ligase catalytic domain"/>
    <property type="match status" value="1"/>
</dbReference>
<evidence type="ECO:0000256" key="5">
    <source>
        <dbReference type="ARBA" id="ARBA00022786"/>
    </source>
</evidence>
<dbReference type="InterPro" id="IPR000569">
    <property type="entry name" value="HECT_dom"/>
</dbReference>
<dbReference type="Gene3D" id="3.30.2410.10">
    <property type="entry name" value="Hect, E3 ligase catalytic domain"/>
    <property type="match status" value="1"/>
</dbReference>
<dbReference type="PANTHER" id="PTHR11254">
    <property type="entry name" value="HECT DOMAIN UBIQUITIN-PROTEIN LIGASE"/>
    <property type="match status" value="1"/>
</dbReference>
<dbReference type="Gene3D" id="3.30.2160.10">
    <property type="entry name" value="Hect, E3 ligase catalytic domain"/>
    <property type="match status" value="1"/>
</dbReference>
<dbReference type="EC" id="2.3.2.26" evidence="3"/>
<dbReference type="CDD" id="cd00078">
    <property type="entry name" value="HECTc"/>
    <property type="match status" value="1"/>
</dbReference>
<dbReference type="Gene3D" id="3.90.1750.10">
    <property type="entry name" value="Hect, E3 ligase catalytic domains"/>
    <property type="match status" value="1"/>
</dbReference>
<dbReference type="InterPro" id="IPR050409">
    <property type="entry name" value="E3_ubiq-protein_ligase"/>
</dbReference>
<sequence>MNRELMLESSEIFEEASLIDKIRQTYIDLSTNPYKEEVEKFLQDSEKFLKKNLDVFEAEELFTTIYSCFNHLSNELIPIFDDFFGKSRSNSNYIIINAKILPILIDKLQQFPLKCESFVNDALEEILPQIRNKSNKMIIFSHQIPNQFQNDLIVDLLLSVNLTQAIFLNFFPYIMNHNYLSKKPNLISLFDKISKASLNKILPQSDFSDQNFLSFLSNQNLDSIYQYDQEALSVIASSYFFAFCDDKKEIEGLNKETILQFCASLTIILKNKEEKTQLKIQNFFEMIKEGINLLTNKNSPVLIASLNTILKNISYLIIYETINFTDFLQIMVIIIDQINNDEYKAEKILIIFTAFHYFCLFENHTNVNEFLKTHELPLIKLIFQHLDEINNYGIEKILNRKFDLKIFDENNLANQIESLSSSNDIIQAITFIQNLTLNQIRFKFKKEFCLKLNNVIDELIKGEEYDKLPIIINFMTENNIEFDKEKVKSSNPNQIKQQLCRWSSIQEDNIDNMLNIMLSDPHLEKNNEAFKSLFNAMMKDYDLIQTYLCHAIMKVSTDSDISLDNYMKYFLKESEKYPKNFICATIRVVYFNSKKRMITIKPSFKIKSLKISELGLSVISKLFQSIEGRTDNFQAFLCLINIARSFPNLFNQNPHQVFDLILPSLNNMDLIFELKNDEVENSQKFLLAKTAFSAVTFLLASLQSSIVLEEFVKWFFENLTTFTKPQIFAFISIFHLFFNENKLWVVFFIFIQKYDFMNVLGSLIECDEEENNELFNQCYKEIILSYIKKLYDNLAKLNANVIIQLEEFQKLENPFINVFENSFNSYPFSFVNYFLEKHGVCLKLNEFMNDVLRVKDFWLLTEFNKRIQEPSVSQVNNLISKIISHELFQVPLEKYPKISNFSIKMIRYLVVKPFWIYGLFLFDKKSLFTSETFTEFTKSYNELKEIQRQGLINPHDAENQDISTFCESDFILPFYCCPTLFNRLLKEARLTMNKPLLDLIYTLAQNEVALLSLLEFVSQNLTQISLNDYSTSSFKEVHQLIDILIKISGINGFKENFIDLCGNNLLNIVLLPRFRSDSSFLLKTYELFSEYETIPNRFTHAIGFALLLHDKNILDKIIKISFKFDYQQLVNIMPLIISSLEREIQNVDDLNIILDFIEHFPIAYHEMLPKLSNILNALLEEYSKSSEKEKITMKKIGHLFTFLAPKRSLSTSLTEIINDQSTIPIHIHQTSPAFWNLFDKYRTMINEEIEKDTLLLDDFKFLLNYPELMNFKIRSSFFRKKMKDKINRNFTTELNIDMNNLFSTSFISLKNKNPEQLLRPIYINLTNSRVIDQGGVRREWFTKLAKEIFNQNYALFDSSEKNKSYQPSNNSYIHPNHLEYFEFAGKFIARALIEGICIDAHLTTSLCKQILHRQPNLKDLEDVDEDLYRSNTWILENDVEPLELMFEIDTNEFGECKTIELKENGSQIKVTNENKKEFVALHTNYILEKKIKQQIQAFCKGFDSLIPHDEIRFFTPNELDLLICGIPEIDVNDLIQHIEFEHPYNNDTPVVKFFISAISKWDNEELAKLLMFMTGSSKLGVNGFREFCEMTNNPLKIAAGGKITHLPQSHTCSNTLDLPQYESEEELNIKLHKAIELCGTFENL</sequence>
<feature type="domain" description="HECT" evidence="7">
    <location>
        <begin position="1313"/>
        <end position="1644"/>
    </location>
</feature>
<dbReference type="PROSITE" id="PS50237">
    <property type="entry name" value="HECT"/>
    <property type="match status" value="1"/>
</dbReference>
<evidence type="ECO:0000256" key="2">
    <source>
        <dbReference type="ARBA" id="ARBA00004906"/>
    </source>
</evidence>
<dbReference type="PANTHER" id="PTHR11254:SF440">
    <property type="entry name" value="E3 UBIQUITIN-PROTEIN LIGASE NEDD-4"/>
    <property type="match status" value="1"/>
</dbReference>
<name>A0ABR2H5X9_9EUKA</name>
<accession>A0ABR2H5X9</accession>
<keyword evidence="4" id="KW-0808">Transferase</keyword>
<proteinExistence type="predicted"/>
<dbReference type="InterPro" id="IPR035983">
    <property type="entry name" value="Hect_E3_ubiquitin_ligase"/>
</dbReference>
<evidence type="ECO:0000256" key="4">
    <source>
        <dbReference type="ARBA" id="ARBA00022679"/>
    </source>
</evidence>
<evidence type="ECO:0000256" key="1">
    <source>
        <dbReference type="ARBA" id="ARBA00000885"/>
    </source>
</evidence>
<dbReference type="Proteomes" id="UP001470230">
    <property type="component" value="Unassembled WGS sequence"/>
</dbReference>
<evidence type="ECO:0000313" key="9">
    <source>
        <dbReference type="Proteomes" id="UP001470230"/>
    </source>
</evidence>
<evidence type="ECO:0000259" key="7">
    <source>
        <dbReference type="PROSITE" id="PS50237"/>
    </source>
</evidence>
<gene>
    <name evidence="8" type="ORF">M9Y10_027254</name>
</gene>
<comment type="pathway">
    <text evidence="2">Protein modification; protein ubiquitination.</text>
</comment>
<comment type="catalytic activity">
    <reaction evidence="1">
        <text>S-ubiquitinyl-[E2 ubiquitin-conjugating enzyme]-L-cysteine + [acceptor protein]-L-lysine = [E2 ubiquitin-conjugating enzyme]-L-cysteine + N(6)-ubiquitinyl-[acceptor protein]-L-lysine.</text>
        <dbReference type="EC" id="2.3.2.26"/>
    </reaction>
</comment>
<feature type="active site" description="Glycyl thioester intermediate" evidence="6">
    <location>
        <position position="1612"/>
    </location>
</feature>